<dbReference type="SUPFAM" id="SSF53474">
    <property type="entry name" value="alpha/beta-Hydrolases"/>
    <property type="match status" value="1"/>
</dbReference>
<organism evidence="3 4">
    <name type="scientific">Geodia barretti</name>
    <name type="common">Barrett's horny sponge</name>
    <dbReference type="NCBI Taxonomy" id="519541"/>
    <lineage>
        <taxon>Eukaryota</taxon>
        <taxon>Metazoa</taxon>
        <taxon>Porifera</taxon>
        <taxon>Demospongiae</taxon>
        <taxon>Heteroscleromorpha</taxon>
        <taxon>Tetractinellida</taxon>
        <taxon>Astrophorina</taxon>
        <taxon>Geodiidae</taxon>
        <taxon>Geodia</taxon>
    </lineage>
</organism>
<accession>A0AA35WPV0</accession>
<dbReference type="GO" id="GO:0009092">
    <property type="term" value="P:homoserine metabolic process"/>
    <property type="evidence" value="ECO:0007669"/>
    <property type="project" value="TreeGrafter"/>
</dbReference>
<dbReference type="Gene3D" id="3.40.50.1820">
    <property type="entry name" value="alpha/beta hydrolase"/>
    <property type="match status" value="1"/>
</dbReference>
<dbReference type="Pfam" id="PF00561">
    <property type="entry name" value="Abhydrolase_1"/>
    <property type="match status" value="1"/>
</dbReference>
<dbReference type="GO" id="GO:0009086">
    <property type="term" value="P:methionine biosynthetic process"/>
    <property type="evidence" value="ECO:0007669"/>
    <property type="project" value="TreeGrafter"/>
</dbReference>
<dbReference type="EMBL" id="CASHTH010002094">
    <property type="protein sequence ID" value="CAI8024776.1"/>
    <property type="molecule type" value="Genomic_DNA"/>
</dbReference>
<feature type="domain" description="AB hydrolase-1" evidence="2">
    <location>
        <begin position="2"/>
        <end position="133"/>
    </location>
</feature>
<dbReference type="InterPro" id="IPR000073">
    <property type="entry name" value="AB_hydrolase_1"/>
</dbReference>
<dbReference type="PANTHER" id="PTHR32268:SF16">
    <property type="entry name" value="SERINE O-SUCCINYLTRANSFERASE"/>
    <property type="match status" value="1"/>
</dbReference>
<dbReference type="GO" id="GO:0006535">
    <property type="term" value="P:cysteine biosynthetic process from serine"/>
    <property type="evidence" value="ECO:0007669"/>
    <property type="project" value="TreeGrafter"/>
</dbReference>
<evidence type="ECO:0000259" key="2">
    <source>
        <dbReference type="Pfam" id="PF00561"/>
    </source>
</evidence>
<dbReference type="InterPro" id="IPR029058">
    <property type="entry name" value="AB_hydrolase_fold"/>
</dbReference>
<reference evidence="3" key="1">
    <citation type="submission" date="2023-03" db="EMBL/GenBank/DDBJ databases">
        <authorList>
            <person name="Steffen K."/>
            <person name="Cardenas P."/>
        </authorList>
    </citation>
    <scope>NUCLEOTIDE SEQUENCE</scope>
</reference>
<dbReference type="GO" id="GO:0004414">
    <property type="term" value="F:homoserine O-acetyltransferase activity"/>
    <property type="evidence" value="ECO:0007669"/>
    <property type="project" value="TreeGrafter"/>
</dbReference>
<dbReference type="Proteomes" id="UP001174909">
    <property type="component" value="Unassembled WGS sequence"/>
</dbReference>
<evidence type="ECO:0000313" key="4">
    <source>
        <dbReference type="Proteomes" id="UP001174909"/>
    </source>
</evidence>
<evidence type="ECO:0000313" key="3">
    <source>
        <dbReference type="EMBL" id="CAI8024776.1"/>
    </source>
</evidence>
<evidence type="ECO:0000256" key="1">
    <source>
        <dbReference type="ARBA" id="ARBA00006886"/>
    </source>
</evidence>
<dbReference type="GO" id="GO:0009001">
    <property type="term" value="F:serine O-acetyltransferase activity"/>
    <property type="evidence" value="ECO:0007669"/>
    <property type="project" value="TreeGrafter"/>
</dbReference>
<dbReference type="InterPro" id="IPR008220">
    <property type="entry name" value="HAT_MetX-like"/>
</dbReference>
<sequence>MGDPDWNEEDYYDISFPRMGMTHAREVGTIAYRSGPEWEQRFGQKRRDPDGVPDFCQDFEIEHYLLRQGEKFCEAYDPNSLLYISKAMDLFDMSNGYSSLEEGVQRVICPVLVLGITSDVLFPVQQQRDMSEVLQKSGNRNATYYEPTSIYGHDTFLLDVMNVGTAVKGHLESTLTV</sequence>
<dbReference type="GO" id="GO:0005739">
    <property type="term" value="C:mitochondrion"/>
    <property type="evidence" value="ECO:0007669"/>
    <property type="project" value="TreeGrafter"/>
</dbReference>
<comment type="caution">
    <text evidence="3">The sequence shown here is derived from an EMBL/GenBank/DDBJ whole genome shotgun (WGS) entry which is preliminary data.</text>
</comment>
<dbReference type="PANTHER" id="PTHR32268">
    <property type="entry name" value="HOMOSERINE O-ACETYLTRANSFERASE"/>
    <property type="match status" value="1"/>
</dbReference>
<name>A0AA35WPV0_GEOBA</name>
<dbReference type="AlphaFoldDB" id="A0AA35WPV0"/>
<protein>
    <submittedName>
        <fullName evidence="3">Serine O-succinyltransferase</fullName>
    </submittedName>
</protein>
<comment type="similarity">
    <text evidence="1">Belongs to the AB hydrolase superfamily. MetX family.</text>
</comment>
<keyword evidence="4" id="KW-1185">Reference proteome</keyword>
<gene>
    <name evidence="3" type="ORF">GBAR_LOCUS14360</name>
</gene>
<proteinExistence type="inferred from homology"/>